<evidence type="ECO:0000256" key="4">
    <source>
        <dbReference type="RuleBase" id="RU003567"/>
    </source>
</evidence>
<dbReference type="GO" id="GO:0004252">
    <property type="term" value="F:serine-type endopeptidase activity"/>
    <property type="evidence" value="ECO:0007669"/>
    <property type="project" value="InterPro"/>
</dbReference>
<keyword evidence="2" id="KW-0963">Cytoplasm</keyword>
<sequence length="163" mass="18396">MKIIKISQALKLTNINNLSLNSLLLAETLRRSSVKFTSQLKIKQHYKRLLSYGNSRHLSATALIPFVVDQSKGSERSYDIFSRLLKERIICLNGEIEDHVASVVIAQLFYLENENPEKEIKLYINSPGGTVTSGLAVYDAVGFCDIPYSAGNKHPTYLYNERD</sequence>
<dbReference type="Proteomes" id="UP000789831">
    <property type="component" value="Unassembled WGS sequence"/>
</dbReference>
<evidence type="ECO:0000313" key="6">
    <source>
        <dbReference type="Proteomes" id="UP000789831"/>
    </source>
</evidence>
<keyword evidence="3" id="KW-0378">Hydrolase</keyword>
<dbReference type="AlphaFoldDB" id="A0A9N9CFZ5"/>
<dbReference type="Pfam" id="PF00574">
    <property type="entry name" value="CLP_protease"/>
    <property type="match status" value="1"/>
</dbReference>
<dbReference type="Gene3D" id="3.90.226.10">
    <property type="entry name" value="2-enoyl-CoA Hydratase, Chain A, domain 1"/>
    <property type="match status" value="1"/>
</dbReference>
<dbReference type="PANTHER" id="PTHR10381">
    <property type="entry name" value="ATP-DEPENDENT CLP PROTEASE PROTEOLYTIC SUBUNIT"/>
    <property type="match status" value="1"/>
</dbReference>
<comment type="caution">
    <text evidence="5">The sequence shown here is derived from an EMBL/GenBank/DDBJ whole genome shotgun (WGS) entry which is preliminary data.</text>
</comment>
<evidence type="ECO:0000313" key="5">
    <source>
        <dbReference type="EMBL" id="CAG8602195.1"/>
    </source>
</evidence>
<dbReference type="PANTHER" id="PTHR10381:SF70">
    <property type="entry name" value="ATP-DEPENDENT CLP PROTEASE PROTEOLYTIC SUBUNIT"/>
    <property type="match status" value="1"/>
</dbReference>
<evidence type="ECO:0000256" key="1">
    <source>
        <dbReference type="ARBA" id="ARBA00007039"/>
    </source>
</evidence>
<evidence type="ECO:0000256" key="2">
    <source>
        <dbReference type="ARBA" id="ARBA00022490"/>
    </source>
</evidence>
<accession>A0A9N9CFZ5</accession>
<dbReference type="OrthoDB" id="2017408at2759"/>
<dbReference type="PRINTS" id="PR00127">
    <property type="entry name" value="CLPPROTEASEP"/>
</dbReference>
<gene>
    <name evidence="5" type="ORF">AGERDE_LOCUS9159</name>
</gene>
<dbReference type="InterPro" id="IPR023562">
    <property type="entry name" value="ClpP/TepA"/>
</dbReference>
<keyword evidence="6" id="KW-1185">Reference proteome</keyword>
<dbReference type="CDD" id="cd07017">
    <property type="entry name" value="S14_ClpP_2"/>
    <property type="match status" value="1"/>
</dbReference>
<reference evidence="5" key="1">
    <citation type="submission" date="2021-06" db="EMBL/GenBank/DDBJ databases">
        <authorList>
            <person name="Kallberg Y."/>
            <person name="Tangrot J."/>
            <person name="Rosling A."/>
        </authorList>
    </citation>
    <scope>NUCLEOTIDE SEQUENCE</scope>
    <source>
        <strain evidence="5">MT106</strain>
    </source>
</reference>
<dbReference type="GO" id="GO:0004176">
    <property type="term" value="F:ATP-dependent peptidase activity"/>
    <property type="evidence" value="ECO:0007669"/>
    <property type="project" value="InterPro"/>
</dbReference>
<dbReference type="InterPro" id="IPR001907">
    <property type="entry name" value="ClpP"/>
</dbReference>
<dbReference type="EMBL" id="CAJVPL010002187">
    <property type="protein sequence ID" value="CAG8602195.1"/>
    <property type="molecule type" value="Genomic_DNA"/>
</dbReference>
<dbReference type="GO" id="GO:0009368">
    <property type="term" value="C:endopeptidase Clp complex"/>
    <property type="evidence" value="ECO:0007669"/>
    <property type="project" value="TreeGrafter"/>
</dbReference>
<organism evidence="5 6">
    <name type="scientific">Ambispora gerdemannii</name>
    <dbReference type="NCBI Taxonomy" id="144530"/>
    <lineage>
        <taxon>Eukaryota</taxon>
        <taxon>Fungi</taxon>
        <taxon>Fungi incertae sedis</taxon>
        <taxon>Mucoromycota</taxon>
        <taxon>Glomeromycotina</taxon>
        <taxon>Glomeromycetes</taxon>
        <taxon>Archaeosporales</taxon>
        <taxon>Ambisporaceae</taxon>
        <taxon>Ambispora</taxon>
    </lineage>
</organism>
<evidence type="ECO:0000256" key="3">
    <source>
        <dbReference type="ARBA" id="ARBA00022801"/>
    </source>
</evidence>
<comment type="similarity">
    <text evidence="1 4">Belongs to the peptidase S14 family.</text>
</comment>
<dbReference type="GO" id="GO:0051117">
    <property type="term" value="F:ATPase binding"/>
    <property type="evidence" value="ECO:0007669"/>
    <property type="project" value="TreeGrafter"/>
</dbReference>
<proteinExistence type="inferred from homology"/>
<dbReference type="SUPFAM" id="SSF52096">
    <property type="entry name" value="ClpP/crotonase"/>
    <property type="match status" value="1"/>
</dbReference>
<dbReference type="GO" id="GO:0006515">
    <property type="term" value="P:protein quality control for misfolded or incompletely synthesized proteins"/>
    <property type="evidence" value="ECO:0007669"/>
    <property type="project" value="TreeGrafter"/>
</dbReference>
<dbReference type="InterPro" id="IPR029045">
    <property type="entry name" value="ClpP/crotonase-like_dom_sf"/>
</dbReference>
<name>A0A9N9CFZ5_9GLOM</name>
<protein>
    <recommendedName>
        <fullName evidence="4">ATP-dependent Clp protease proteolytic subunit</fullName>
    </recommendedName>
</protein>